<keyword evidence="3" id="KW-1185">Reference proteome</keyword>
<reference evidence="2" key="1">
    <citation type="journal article" date="2023" name="Mol. Ecol. Resour.">
        <title>Chromosome-level genome assembly of a triploid poplar Populus alba 'Berolinensis'.</title>
        <authorList>
            <person name="Chen S."/>
            <person name="Yu Y."/>
            <person name="Wang X."/>
            <person name="Wang S."/>
            <person name="Zhang T."/>
            <person name="Zhou Y."/>
            <person name="He R."/>
            <person name="Meng N."/>
            <person name="Wang Y."/>
            <person name="Liu W."/>
            <person name="Liu Z."/>
            <person name="Liu J."/>
            <person name="Guo Q."/>
            <person name="Huang H."/>
            <person name="Sederoff R.R."/>
            <person name="Wang G."/>
            <person name="Qu G."/>
            <person name="Chen S."/>
        </authorList>
    </citation>
    <scope>NUCLEOTIDE SEQUENCE</scope>
    <source>
        <strain evidence="2">SC-2020</strain>
    </source>
</reference>
<feature type="compositionally biased region" description="Low complexity" evidence="1">
    <location>
        <begin position="1"/>
        <end position="24"/>
    </location>
</feature>
<proteinExistence type="predicted"/>
<dbReference type="AlphaFoldDB" id="A0AAD6PYX8"/>
<dbReference type="EMBL" id="JAQIZT010000014">
    <property type="protein sequence ID" value="KAJ6972892.1"/>
    <property type="molecule type" value="Genomic_DNA"/>
</dbReference>
<feature type="region of interest" description="Disordered" evidence="1">
    <location>
        <begin position="1"/>
        <end position="26"/>
    </location>
</feature>
<organism evidence="2 3">
    <name type="scientific">Populus alba x Populus x berolinensis</name>
    <dbReference type="NCBI Taxonomy" id="444605"/>
    <lineage>
        <taxon>Eukaryota</taxon>
        <taxon>Viridiplantae</taxon>
        <taxon>Streptophyta</taxon>
        <taxon>Embryophyta</taxon>
        <taxon>Tracheophyta</taxon>
        <taxon>Spermatophyta</taxon>
        <taxon>Magnoliopsida</taxon>
        <taxon>eudicotyledons</taxon>
        <taxon>Gunneridae</taxon>
        <taxon>Pentapetalae</taxon>
        <taxon>rosids</taxon>
        <taxon>fabids</taxon>
        <taxon>Malpighiales</taxon>
        <taxon>Salicaceae</taxon>
        <taxon>Saliceae</taxon>
        <taxon>Populus</taxon>
    </lineage>
</organism>
<evidence type="ECO:0000256" key="1">
    <source>
        <dbReference type="SAM" id="MobiDB-lite"/>
    </source>
</evidence>
<name>A0AAD6PYX8_9ROSI</name>
<comment type="caution">
    <text evidence="2">The sequence shown here is derived from an EMBL/GenBank/DDBJ whole genome shotgun (WGS) entry which is preliminary data.</text>
</comment>
<dbReference type="Proteomes" id="UP001164929">
    <property type="component" value="Chromosome 14"/>
</dbReference>
<gene>
    <name evidence="2" type="ORF">NC653_033269</name>
</gene>
<accession>A0AAD6PYX8</accession>
<evidence type="ECO:0000313" key="3">
    <source>
        <dbReference type="Proteomes" id="UP001164929"/>
    </source>
</evidence>
<protein>
    <submittedName>
        <fullName evidence="2">Uncharacterized protein</fullName>
    </submittedName>
</protein>
<evidence type="ECO:0000313" key="2">
    <source>
        <dbReference type="EMBL" id="KAJ6972892.1"/>
    </source>
</evidence>
<sequence length="101" mass="11587">MSTPSISSSTTTPVSTCPPAVVSGSPPPPFNAKLRHNLLLATSHLIQCPRTRTPLRHHLLMLLNFIRRQCMVTIQRLRHRTLYFRTFHTIIMTLHHRLLLS</sequence>